<dbReference type="InterPro" id="IPR038142">
    <property type="entry name" value="Cytochrome_P460_sp"/>
</dbReference>
<evidence type="ECO:0000313" key="5">
    <source>
        <dbReference type="Proteomes" id="UP001234495"/>
    </source>
</evidence>
<evidence type="ECO:0000313" key="4">
    <source>
        <dbReference type="EMBL" id="MDQ0230949.1"/>
    </source>
</evidence>
<proteinExistence type="predicted"/>
<sequence>MNKRFIKALGLLLSLTLTACSNNDNVTIETSQQNQDDTSQQMQEETTGQNQEYAEIGSGAHLVEFPEDLEEGIVFATYDRGDIHENIYVNSREAIEAVQNGEELPSGTVITLEGFRGGELEHYLVMEKRTGWGSQYSPEERTGEWEFQAFTPDREVMEDGIGGPAIGRCYTCHANQERDQYMNSMDQMKEFNLEENVQRNRDSQIASIDTEDWHISLISNHTNDSINVNKKESRLIGNEEKAKIIQDVLLTMYLQRYKS</sequence>
<feature type="signal peptide" evidence="2">
    <location>
        <begin position="1"/>
        <end position="19"/>
    </location>
</feature>
<feature type="compositionally biased region" description="Low complexity" evidence="1">
    <location>
        <begin position="30"/>
        <end position="43"/>
    </location>
</feature>
<comment type="caution">
    <text evidence="4">The sequence shown here is derived from an EMBL/GenBank/DDBJ whole genome shotgun (WGS) entry which is preliminary data.</text>
</comment>
<keyword evidence="2" id="KW-0732">Signal</keyword>
<dbReference type="CDD" id="cd20716">
    <property type="entry name" value="cyt_P460_fam"/>
    <property type="match status" value="1"/>
</dbReference>
<dbReference type="PROSITE" id="PS51257">
    <property type="entry name" value="PROKAR_LIPOPROTEIN"/>
    <property type="match status" value="1"/>
</dbReference>
<dbReference type="EMBL" id="JAUSUD010000009">
    <property type="protein sequence ID" value="MDQ0230949.1"/>
    <property type="molecule type" value="Genomic_DNA"/>
</dbReference>
<dbReference type="Pfam" id="PF16694">
    <property type="entry name" value="Cytochrome_P460"/>
    <property type="match status" value="1"/>
</dbReference>
<accession>A0ABT9ZF95</accession>
<dbReference type="Proteomes" id="UP001234495">
    <property type="component" value="Unassembled WGS sequence"/>
</dbReference>
<evidence type="ECO:0000256" key="2">
    <source>
        <dbReference type="SAM" id="SignalP"/>
    </source>
</evidence>
<feature type="domain" description="Cytochrome P460" evidence="3">
    <location>
        <begin position="84"/>
        <end position="181"/>
    </location>
</feature>
<evidence type="ECO:0000256" key="1">
    <source>
        <dbReference type="SAM" id="MobiDB-lite"/>
    </source>
</evidence>
<feature type="region of interest" description="Disordered" evidence="1">
    <location>
        <begin position="30"/>
        <end position="50"/>
    </location>
</feature>
<gene>
    <name evidence="4" type="ORF">J2S19_002210</name>
</gene>
<dbReference type="RefSeq" id="WP_307341119.1">
    <property type="nucleotide sequence ID" value="NZ_JAUSUD010000009.1"/>
</dbReference>
<evidence type="ECO:0000259" key="3">
    <source>
        <dbReference type="Pfam" id="PF16694"/>
    </source>
</evidence>
<dbReference type="InterPro" id="IPR032033">
    <property type="entry name" value="Cytochrome_P460"/>
</dbReference>
<reference evidence="4 5" key="1">
    <citation type="submission" date="2023-07" db="EMBL/GenBank/DDBJ databases">
        <title>Genomic Encyclopedia of Type Strains, Phase IV (KMG-IV): sequencing the most valuable type-strain genomes for metagenomic binning, comparative biology and taxonomic classification.</title>
        <authorList>
            <person name="Goeker M."/>
        </authorList>
    </citation>
    <scope>NUCLEOTIDE SEQUENCE [LARGE SCALE GENOMIC DNA]</scope>
    <source>
        <strain evidence="4 5">DSM 29005</strain>
    </source>
</reference>
<protein>
    <recommendedName>
        <fullName evidence="3">Cytochrome P460 domain-containing protein</fullName>
    </recommendedName>
</protein>
<name>A0ABT9ZF95_9BACI</name>
<dbReference type="Gene3D" id="3.50.70.20">
    <property type="entry name" value="Cytochrome P460"/>
    <property type="match status" value="1"/>
</dbReference>
<keyword evidence="5" id="KW-1185">Reference proteome</keyword>
<feature type="chain" id="PRO_5045173628" description="Cytochrome P460 domain-containing protein" evidence="2">
    <location>
        <begin position="20"/>
        <end position="259"/>
    </location>
</feature>
<organism evidence="4 5">
    <name type="scientific">Metabacillus malikii</name>
    <dbReference type="NCBI Taxonomy" id="1504265"/>
    <lineage>
        <taxon>Bacteria</taxon>
        <taxon>Bacillati</taxon>
        <taxon>Bacillota</taxon>
        <taxon>Bacilli</taxon>
        <taxon>Bacillales</taxon>
        <taxon>Bacillaceae</taxon>
        <taxon>Metabacillus</taxon>
    </lineage>
</organism>